<keyword evidence="3" id="KW-1185">Reference proteome</keyword>
<organism evidence="2 3">
    <name type="scientific">Williamsia limnetica</name>
    <dbReference type="NCBI Taxonomy" id="882452"/>
    <lineage>
        <taxon>Bacteria</taxon>
        <taxon>Bacillati</taxon>
        <taxon>Actinomycetota</taxon>
        <taxon>Actinomycetes</taxon>
        <taxon>Mycobacteriales</taxon>
        <taxon>Nocardiaceae</taxon>
        <taxon>Williamsia</taxon>
    </lineage>
</organism>
<feature type="transmembrane region" description="Helical" evidence="1">
    <location>
        <begin position="18"/>
        <end position="37"/>
    </location>
</feature>
<keyword evidence="1" id="KW-0812">Transmembrane</keyword>
<reference evidence="2 3" key="1">
    <citation type="submission" date="2018-06" db="EMBL/GenBank/DDBJ databases">
        <title>Genomic Encyclopedia of Type Strains, Phase IV (KMG-IV): sequencing the most valuable type-strain genomes for metagenomic binning, comparative biology and taxonomic classification.</title>
        <authorList>
            <person name="Goeker M."/>
        </authorList>
    </citation>
    <scope>NUCLEOTIDE SEQUENCE [LARGE SCALE GENOMIC DNA]</scope>
    <source>
        <strain evidence="2 3">DSM 45521</strain>
    </source>
</reference>
<evidence type="ECO:0000313" key="2">
    <source>
        <dbReference type="EMBL" id="PYE18425.1"/>
    </source>
</evidence>
<sequence length="59" mass="6418">MVCFAVALSGYRWQRAKTIALVLLAPILIIGCLLMGAQKIVKPRRPAALMPPIDSSVVR</sequence>
<dbReference type="Proteomes" id="UP000247591">
    <property type="component" value="Unassembled WGS sequence"/>
</dbReference>
<keyword evidence="1" id="KW-1133">Transmembrane helix</keyword>
<accession>A0A318S3G1</accession>
<evidence type="ECO:0000256" key="1">
    <source>
        <dbReference type="SAM" id="Phobius"/>
    </source>
</evidence>
<evidence type="ECO:0000313" key="3">
    <source>
        <dbReference type="Proteomes" id="UP000247591"/>
    </source>
</evidence>
<comment type="caution">
    <text evidence="2">The sequence shown here is derived from an EMBL/GenBank/DDBJ whole genome shotgun (WGS) entry which is preliminary data.</text>
</comment>
<protein>
    <submittedName>
        <fullName evidence="2">Uncharacterized protein</fullName>
    </submittedName>
</protein>
<proteinExistence type="predicted"/>
<dbReference type="AlphaFoldDB" id="A0A318S3G1"/>
<dbReference type="EMBL" id="QJSP01000004">
    <property type="protein sequence ID" value="PYE18425.1"/>
    <property type="molecule type" value="Genomic_DNA"/>
</dbReference>
<keyword evidence="1" id="KW-0472">Membrane</keyword>
<name>A0A318S3G1_WILLI</name>
<gene>
    <name evidence="2" type="ORF">DFR67_1043</name>
</gene>